<dbReference type="AlphaFoldDB" id="A0A383R6C9"/>
<accession>A0A383R6C9</accession>
<organism evidence="1 2">
    <name type="scientific">Paenibacillus alvei</name>
    <name type="common">Bacillus alvei</name>
    <dbReference type="NCBI Taxonomy" id="44250"/>
    <lineage>
        <taxon>Bacteria</taxon>
        <taxon>Bacillati</taxon>
        <taxon>Bacillota</taxon>
        <taxon>Bacilli</taxon>
        <taxon>Bacillales</taxon>
        <taxon>Paenibacillaceae</taxon>
        <taxon>Paenibacillus</taxon>
    </lineage>
</organism>
<proteinExistence type="predicted"/>
<protein>
    <submittedName>
        <fullName evidence="1">Uncharacterized protein</fullName>
    </submittedName>
</protein>
<evidence type="ECO:0000313" key="2">
    <source>
        <dbReference type="Proteomes" id="UP000304148"/>
    </source>
</evidence>
<dbReference type="Proteomes" id="UP000304148">
    <property type="component" value="Chromosome"/>
</dbReference>
<reference evidence="2" key="1">
    <citation type="submission" date="2018-08" db="EMBL/GenBank/DDBJ databases">
        <authorList>
            <person name="Chevrot R."/>
        </authorList>
    </citation>
    <scope>NUCLEOTIDE SEQUENCE [LARGE SCALE GENOMIC DNA]</scope>
</reference>
<name>A0A383R6C9_PAEAL</name>
<gene>
    <name evidence="1" type="ORF">PBLR_10912</name>
</gene>
<dbReference type="EMBL" id="LS992241">
    <property type="protein sequence ID" value="SYX82490.1"/>
    <property type="molecule type" value="Genomic_DNA"/>
</dbReference>
<evidence type="ECO:0000313" key="1">
    <source>
        <dbReference type="EMBL" id="SYX82490.1"/>
    </source>
</evidence>
<sequence>MHFTMALEVGIDFKTYLTNEEGTEFIVTFSDCCRGYHEDSDSRFMNPTKHILILFKFCLQNFHMITSGHTNG</sequence>